<accession>A0A381PC86</accession>
<name>A0A381PC86_9ZZZZ</name>
<protein>
    <recommendedName>
        <fullName evidence="3">DUF2911 domain-containing protein</fullName>
    </recommendedName>
</protein>
<feature type="transmembrane region" description="Helical" evidence="1">
    <location>
        <begin position="6"/>
        <end position="24"/>
    </location>
</feature>
<evidence type="ECO:0000313" key="2">
    <source>
        <dbReference type="EMBL" id="SUZ63103.1"/>
    </source>
</evidence>
<dbReference type="Pfam" id="PF11138">
    <property type="entry name" value="DUF2911"/>
    <property type="match status" value="1"/>
</dbReference>
<organism evidence="2">
    <name type="scientific">marine metagenome</name>
    <dbReference type="NCBI Taxonomy" id="408172"/>
    <lineage>
        <taxon>unclassified sequences</taxon>
        <taxon>metagenomes</taxon>
        <taxon>ecological metagenomes</taxon>
    </lineage>
</organism>
<gene>
    <name evidence="2" type="ORF">METZ01_LOCUS15957</name>
</gene>
<evidence type="ECO:0008006" key="3">
    <source>
        <dbReference type="Google" id="ProtNLM"/>
    </source>
</evidence>
<keyword evidence="1" id="KW-0472">Membrane</keyword>
<dbReference type="InterPro" id="IPR021314">
    <property type="entry name" value="DUF2911"/>
</dbReference>
<proteinExistence type="predicted"/>
<dbReference type="EMBL" id="UINC01000908">
    <property type="protein sequence ID" value="SUZ63103.1"/>
    <property type="molecule type" value="Genomic_DNA"/>
</dbReference>
<keyword evidence="1" id="KW-0812">Transmembrane</keyword>
<dbReference type="AlphaFoldDB" id="A0A381PC86"/>
<evidence type="ECO:0000256" key="1">
    <source>
        <dbReference type="SAM" id="Phobius"/>
    </source>
</evidence>
<sequence>MRYILYIIAGLILVAGLYITYTVLNPKSPFDKTSFQKENMQLEIEYSRPYKKGRLIFGNKNDGALVPYNEYWRTGANAATQFSTNQEIQFGDKTLSAGEYRLYTIPNSKIWKVIINEEADTFFAISEPDYSKDVISIEVESNEIDNSIEQFTMDFLDSDSIISLRIRWDNVEVLVPIK</sequence>
<reference evidence="2" key="1">
    <citation type="submission" date="2018-05" db="EMBL/GenBank/DDBJ databases">
        <authorList>
            <person name="Lanie J.A."/>
            <person name="Ng W.-L."/>
            <person name="Kazmierczak K.M."/>
            <person name="Andrzejewski T.M."/>
            <person name="Davidsen T.M."/>
            <person name="Wayne K.J."/>
            <person name="Tettelin H."/>
            <person name="Glass J.I."/>
            <person name="Rusch D."/>
            <person name="Podicherti R."/>
            <person name="Tsui H.-C.T."/>
            <person name="Winkler M.E."/>
        </authorList>
    </citation>
    <scope>NUCLEOTIDE SEQUENCE</scope>
</reference>
<keyword evidence="1" id="KW-1133">Transmembrane helix</keyword>